<sequence>MASPVFNKYDLISEENLILIDIIINCACLNIFAMFGIMGNILNVIILRKQGLRDSTNLTLMSLSMVDLAYGVVMPVRRAQCVVSKFDVILAQNFDVFINVYLVVPARILSFISSGHIVLISLERTVAVYFPIKAASLLTVPRTVLCLVLIYLFWLILMSPFAQIFAVDTFLNSESNRTFYMITFSAFLVDNWEVINIINVFVLATIRGPVSFSIIALASVSIGYRLQEARVKRQEMTSWKSKASFDTKVARMLLVVCLVYLALAFPSNIPTLMYFIDDTFLMYQGRTTSMYTVSEYLVDLLYVVNSAVNFLIYVTMSRKFHRTYKSLVRGCQRMFSQT</sequence>
<gene>
    <name evidence="10" type="ORF">Bpfe_028147</name>
</gene>
<organism evidence="10 11">
    <name type="scientific">Biomphalaria pfeifferi</name>
    <name type="common">Bloodfluke planorb</name>
    <name type="synonym">Freshwater snail</name>
    <dbReference type="NCBI Taxonomy" id="112525"/>
    <lineage>
        <taxon>Eukaryota</taxon>
        <taxon>Metazoa</taxon>
        <taxon>Spiralia</taxon>
        <taxon>Lophotrochozoa</taxon>
        <taxon>Mollusca</taxon>
        <taxon>Gastropoda</taxon>
        <taxon>Heterobranchia</taxon>
        <taxon>Euthyneura</taxon>
        <taxon>Panpulmonata</taxon>
        <taxon>Hygrophila</taxon>
        <taxon>Lymnaeoidea</taxon>
        <taxon>Planorbidae</taxon>
        <taxon>Biomphalaria</taxon>
    </lineage>
</organism>
<dbReference type="InterPro" id="IPR017452">
    <property type="entry name" value="GPCR_Rhodpsn_7TM"/>
</dbReference>
<feature type="transmembrane region" description="Helical" evidence="8">
    <location>
        <begin position="252"/>
        <end position="276"/>
    </location>
</feature>
<dbReference type="EMBL" id="JASAOG010000241">
    <property type="protein sequence ID" value="KAK0042413.1"/>
    <property type="molecule type" value="Genomic_DNA"/>
</dbReference>
<dbReference type="SUPFAM" id="SSF81321">
    <property type="entry name" value="Family A G protein-coupled receptor-like"/>
    <property type="match status" value="1"/>
</dbReference>
<dbReference type="GO" id="GO:0005886">
    <property type="term" value="C:plasma membrane"/>
    <property type="evidence" value="ECO:0007669"/>
    <property type="project" value="TreeGrafter"/>
</dbReference>
<evidence type="ECO:0000256" key="1">
    <source>
        <dbReference type="ARBA" id="ARBA00004141"/>
    </source>
</evidence>
<evidence type="ECO:0000256" key="6">
    <source>
        <dbReference type="ARBA" id="ARBA00023170"/>
    </source>
</evidence>
<proteinExistence type="predicted"/>
<comment type="caution">
    <text evidence="10">The sequence shown here is derived from an EMBL/GenBank/DDBJ whole genome shotgun (WGS) entry which is preliminary data.</text>
</comment>
<reference evidence="10" key="1">
    <citation type="journal article" date="2023" name="PLoS Negl. Trop. Dis.">
        <title>A genome sequence for Biomphalaria pfeifferi, the major vector snail for the human-infecting parasite Schistosoma mansoni.</title>
        <authorList>
            <person name="Bu L."/>
            <person name="Lu L."/>
            <person name="Laidemitt M.R."/>
            <person name="Zhang S.M."/>
            <person name="Mutuku M."/>
            <person name="Mkoji G."/>
            <person name="Steinauer M."/>
            <person name="Loker E.S."/>
        </authorList>
    </citation>
    <scope>NUCLEOTIDE SEQUENCE</scope>
    <source>
        <strain evidence="10">KasaAsao</strain>
    </source>
</reference>
<evidence type="ECO:0000313" key="10">
    <source>
        <dbReference type="EMBL" id="KAK0042413.1"/>
    </source>
</evidence>
<dbReference type="PANTHER" id="PTHR24243">
    <property type="entry name" value="G-PROTEIN COUPLED RECEPTOR"/>
    <property type="match status" value="1"/>
</dbReference>
<evidence type="ECO:0000259" key="9">
    <source>
        <dbReference type="PROSITE" id="PS50262"/>
    </source>
</evidence>
<feature type="transmembrane region" description="Helical" evidence="8">
    <location>
        <begin position="143"/>
        <end position="166"/>
    </location>
</feature>
<evidence type="ECO:0000256" key="8">
    <source>
        <dbReference type="SAM" id="Phobius"/>
    </source>
</evidence>
<accession>A0AAD8AVI2</accession>
<evidence type="ECO:0000256" key="4">
    <source>
        <dbReference type="ARBA" id="ARBA00023040"/>
    </source>
</evidence>
<dbReference type="PROSITE" id="PS50262">
    <property type="entry name" value="G_PROTEIN_RECEP_F1_2"/>
    <property type="match status" value="1"/>
</dbReference>
<dbReference type="Gene3D" id="1.20.1070.10">
    <property type="entry name" value="Rhodopsin 7-helix transmembrane proteins"/>
    <property type="match status" value="1"/>
</dbReference>
<dbReference type="Proteomes" id="UP001233172">
    <property type="component" value="Unassembled WGS sequence"/>
</dbReference>
<dbReference type="AlphaFoldDB" id="A0AAD8AVI2"/>
<dbReference type="Pfam" id="PF00001">
    <property type="entry name" value="7tm_1"/>
    <property type="match status" value="1"/>
</dbReference>
<keyword evidence="3 8" id="KW-1133">Transmembrane helix</keyword>
<protein>
    <submittedName>
        <fullName evidence="10">FMRFamide receptor</fullName>
    </submittedName>
</protein>
<reference evidence="10" key="2">
    <citation type="submission" date="2023-04" db="EMBL/GenBank/DDBJ databases">
        <authorList>
            <person name="Bu L."/>
            <person name="Lu L."/>
            <person name="Laidemitt M.R."/>
            <person name="Zhang S.M."/>
            <person name="Mutuku M."/>
            <person name="Mkoji G."/>
            <person name="Steinauer M."/>
            <person name="Loker E.S."/>
        </authorList>
    </citation>
    <scope>NUCLEOTIDE SEQUENCE</scope>
    <source>
        <strain evidence="10">KasaAsao</strain>
        <tissue evidence="10">Whole Snail</tissue>
    </source>
</reference>
<dbReference type="InterPro" id="IPR000276">
    <property type="entry name" value="GPCR_Rhodpsn"/>
</dbReference>
<dbReference type="GO" id="GO:0004930">
    <property type="term" value="F:G protein-coupled receptor activity"/>
    <property type="evidence" value="ECO:0007669"/>
    <property type="project" value="UniProtKB-KW"/>
</dbReference>
<feature type="transmembrane region" description="Helical" evidence="8">
    <location>
        <begin position="96"/>
        <end position="122"/>
    </location>
</feature>
<keyword evidence="7" id="KW-0807">Transducer</keyword>
<dbReference type="PANTHER" id="PTHR24243:SF208">
    <property type="entry name" value="PYROKININ-1 RECEPTOR"/>
    <property type="match status" value="1"/>
</dbReference>
<keyword evidence="6 10" id="KW-0675">Receptor</keyword>
<keyword evidence="4" id="KW-0297">G-protein coupled receptor</keyword>
<evidence type="ECO:0000256" key="2">
    <source>
        <dbReference type="ARBA" id="ARBA00022692"/>
    </source>
</evidence>
<evidence type="ECO:0000256" key="5">
    <source>
        <dbReference type="ARBA" id="ARBA00023136"/>
    </source>
</evidence>
<feature type="domain" description="G-protein coupled receptors family 1 profile" evidence="9">
    <location>
        <begin position="39"/>
        <end position="313"/>
    </location>
</feature>
<evidence type="ECO:0000256" key="3">
    <source>
        <dbReference type="ARBA" id="ARBA00022989"/>
    </source>
</evidence>
<name>A0AAD8AVI2_BIOPF</name>
<feature type="transmembrane region" description="Helical" evidence="8">
    <location>
        <begin position="296"/>
        <end position="316"/>
    </location>
</feature>
<feature type="transmembrane region" description="Helical" evidence="8">
    <location>
        <begin position="22"/>
        <end position="46"/>
    </location>
</feature>
<evidence type="ECO:0000256" key="7">
    <source>
        <dbReference type="ARBA" id="ARBA00023224"/>
    </source>
</evidence>
<keyword evidence="5 8" id="KW-0472">Membrane</keyword>
<keyword evidence="2 8" id="KW-0812">Transmembrane</keyword>
<keyword evidence="11" id="KW-1185">Reference proteome</keyword>
<evidence type="ECO:0000313" key="11">
    <source>
        <dbReference type="Proteomes" id="UP001233172"/>
    </source>
</evidence>
<dbReference type="PRINTS" id="PR00237">
    <property type="entry name" value="GPCRRHODOPSN"/>
</dbReference>
<feature type="transmembrane region" description="Helical" evidence="8">
    <location>
        <begin position="58"/>
        <end position="76"/>
    </location>
</feature>
<comment type="subcellular location">
    <subcellularLocation>
        <location evidence="1">Membrane</location>
        <topology evidence="1">Multi-pass membrane protein</topology>
    </subcellularLocation>
</comment>